<dbReference type="InterPro" id="IPR036098">
    <property type="entry name" value="Thymidylate_synthase_ThyX_sf"/>
</dbReference>
<dbReference type="EMBL" id="LAZR01011465">
    <property type="protein sequence ID" value="KKM61534.1"/>
    <property type="molecule type" value="Genomic_DNA"/>
</dbReference>
<gene>
    <name evidence="1" type="ORF">LCGC14_1530820</name>
</gene>
<dbReference type="Pfam" id="PF02511">
    <property type="entry name" value="Thy1"/>
    <property type="match status" value="1"/>
</dbReference>
<dbReference type="GO" id="GO:0050660">
    <property type="term" value="F:flavin adenine dinucleotide binding"/>
    <property type="evidence" value="ECO:0007669"/>
    <property type="project" value="InterPro"/>
</dbReference>
<reference evidence="1" key="1">
    <citation type="journal article" date="2015" name="Nature">
        <title>Complex archaea that bridge the gap between prokaryotes and eukaryotes.</title>
        <authorList>
            <person name="Spang A."/>
            <person name="Saw J.H."/>
            <person name="Jorgensen S.L."/>
            <person name="Zaremba-Niedzwiedzka K."/>
            <person name="Martijn J."/>
            <person name="Lind A.E."/>
            <person name="van Eijk R."/>
            <person name="Schleper C."/>
            <person name="Guy L."/>
            <person name="Ettema T.J."/>
        </authorList>
    </citation>
    <scope>NUCLEOTIDE SEQUENCE</scope>
</reference>
<dbReference type="Gene3D" id="3.30.1360.170">
    <property type="match status" value="1"/>
</dbReference>
<sequence>EEIQLELAAVLGMDETKRMFSEKKKLQSAMRRLMPIGLATGIIVTTNHRNWRYLIQLRTDRAAEEEMRLVFHLIATDLDLNFHTIYQDMDKERVTQGLPPEYTFEFGRV</sequence>
<dbReference type="GO" id="GO:0050797">
    <property type="term" value="F:thymidylate synthase (FAD) activity"/>
    <property type="evidence" value="ECO:0007669"/>
    <property type="project" value="InterPro"/>
</dbReference>
<dbReference type="SUPFAM" id="SSF69796">
    <property type="entry name" value="Thymidylate synthase-complementing protein Thy1"/>
    <property type="match status" value="1"/>
</dbReference>
<proteinExistence type="predicted"/>
<organism evidence="1">
    <name type="scientific">marine sediment metagenome</name>
    <dbReference type="NCBI Taxonomy" id="412755"/>
    <lineage>
        <taxon>unclassified sequences</taxon>
        <taxon>metagenomes</taxon>
        <taxon>ecological metagenomes</taxon>
    </lineage>
</organism>
<dbReference type="AlphaFoldDB" id="A0A0F9IVW5"/>
<protein>
    <submittedName>
        <fullName evidence="1">Uncharacterized protein</fullName>
    </submittedName>
</protein>
<comment type="caution">
    <text evidence="1">The sequence shown here is derived from an EMBL/GenBank/DDBJ whole genome shotgun (WGS) entry which is preliminary data.</text>
</comment>
<feature type="non-terminal residue" evidence="1">
    <location>
        <position position="1"/>
    </location>
</feature>
<evidence type="ECO:0000313" key="1">
    <source>
        <dbReference type="EMBL" id="KKM61534.1"/>
    </source>
</evidence>
<dbReference type="PROSITE" id="PS51331">
    <property type="entry name" value="THYX"/>
    <property type="match status" value="1"/>
</dbReference>
<dbReference type="GO" id="GO:0006231">
    <property type="term" value="P:dTMP biosynthetic process"/>
    <property type="evidence" value="ECO:0007669"/>
    <property type="project" value="InterPro"/>
</dbReference>
<accession>A0A0F9IVW5</accession>
<name>A0A0F9IVW5_9ZZZZ</name>
<dbReference type="InterPro" id="IPR003669">
    <property type="entry name" value="Thymidylate_synthase_ThyX"/>
</dbReference>